<organism evidence="1 2">
    <name type="scientific">Lunatimonas lonarensis</name>
    <dbReference type="NCBI Taxonomy" id="1232681"/>
    <lineage>
        <taxon>Bacteria</taxon>
        <taxon>Pseudomonadati</taxon>
        <taxon>Bacteroidota</taxon>
        <taxon>Cytophagia</taxon>
        <taxon>Cytophagales</taxon>
        <taxon>Cyclobacteriaceae</taxon>
    </lineage>
</organism>
<gene>
    <name evidence="1" type="ORF">ADIS_2719</name>
</gene>
<evidence type="ECO:0000313" key="1">
    <source>
        <dbReference type="EMBL" id="EON76848.1"/>
    </source>
</evidence>
<dbReference type="PROSITE" id="PS51257">
    <property type="entry name" value="PROKAR_LIPOPROTEIN"/>
    <property type="match status" value="1"/>
</dbReference>
<name>R7ZS25_9BACT</name>
<dbReference type="RefSeq" id="WP_010854854.1">
    <property type="nucleotide sequence ID" value="NZ_AQHR01000073.1"/>
</dbReference>
<dbReference type="EMBL" id="AQHR01000073">
    <property type="protein sequence ID" value="EON76848.1"/>
    <property type="molecule type" value="Genomic_DNA"/>
</dbReference>
<sequence>MKIFRTYFQSLLVLGILVLGVSCHSEDSVTNHLPDPISAERGSEVLSIFEEIDLIALTLVQQEVVNVRQIQPTLSHYGAKRIP</sequence>
<proteinExistence type="predicted"/>
<keyword evidence="2" id="KW-1185">Reference proteome</keyword>
<dbReference type="Proteomes" id="UP000013909">
    <property type="component" value="Unassembled WGS sequence"/>
</dbReference>
<protein>
    <submittedName>
        <fullName evidence="1">Uncharacterized protein</fullName>
    </submittedName>
</protein>
<comment type="caution">
    <text evidence="1">The sequence shown here is derived from an EMBL/GenBank/DDBJ whole genome shotgun (WGS) entry which is preliminary data.</text>
</comment>
<dbReference type="AlphaFoldDB" id="R7ZS25"/>
<accession>R7ZS25</accession>
<evidence type="ECO:0000313" key="2">
    <source>
        <dbReference type="Proteomes" id="UP000013909"/>
    </source>
</evidence>
<reference evidence="1 2" key="1">
    <citation type="submission" date="2013-02" db="EMBL/GenBank/DDBJ databases">
        <title>A novel strain isolated from Lonar lake, Maharashtra, India.</title>
        <authorList>
            <person name="Singh A."/>
        </authorList>
    </citation>
    <scope>NUCLEOTIDE SEQUENCE [LARGE SCALE GENOMIC DNA]</scope>
    <source>
        <strain evidence="1 2">AK24</strain>
    </source>
</reference>